<feature type="compositionally biased region" description="Basic and acidic residues" evidence="2">
    <location>
        <begin position="479"/>
        <end position="493"/>
    </location>
</feature>
<dbReference type="Proteomes" id="UP000460435">
    <property type="component" value="Unassembled WGS sequence"/>
</dbReference>
<feature type="region of interest" description="Disordered" evidence="2">
    <location>
        <begin position="466"/>
        <end position="546"/>
    </location>
</feature>
<reference evidence="5 6" key="1">
    <citation type="submission" date="2019-11" db="EMBL/GenBank/DDBJ databases">
        <authorList>
            <person name="Li X.-J."/>
            <person name="Feng X.-M."/>
        </authorList>
    </citation>
    <scope>NUCLEOTIDE SEQUENCE [LARGE SCALE GENOMIC DNA]</scope>
    <source>
        <strain evidence="5 6">XMNu-373</strain>
    </source>
</reference>
<evidence type="ECO:0000259" key="4">
    <source>
        <dbReference type="Pfam" id="PF03816"/>
    </source>
</evidence>
<dbReference type="Gene3D" id="3.40.630.190">
    <property type="entry name" value="LCP protein"/>
    <property type="match status" value="1"/>
</dbReference>
<keyword evidence="3" id="KW-0472">Membrane</keyword>
<dbReference type="InterPro" id="IPR050922">
    <property type="entry name" value="LytR/CpsA/Psr_CW_biosynth"/>
</dbReference>
<proteinExistence type="inferred from homology"/>
<feature type="transmembrane region" description="Helical" evidence="3">
    <location>
        <begin position="95"/>
        <end position="117"/>
    </location>
</feature>
<dbReference type="EMBL" id="WLZY01000004">
    <property type="protein sequence ID" value="NDL58224.1"/>
    <property type="molecule type" value="Genomic_DNA"/>
</dbReference>
<feature type="region of interest" description="Disordered" evidence="2">
    <location>
        <begin position="1"/>
        <end position="24"/>
    </location>
</feature>
<gene>
    <name evidence="5" type="ORF">F7O44_14205</name>
</gene>
<evidence type="ECO:0000313" key="5">
    <source>
        <dbReference type="EMBL" id="NDL58224.1"/>
    </source>
</evidence>
<dbReference type="AlphaFoldDB" id="A0A7K3M4I4"/>
<comment type="similarity">
    <text evidence="1">Belongs to the LytR/CpsA/Psr (LCP) family.</text>
</comment>
<evidence type="ECO:0000256" key="3">
    <source>
        <dbReference type="SAM" id="Phobius"/>
    </source>
</evidence>
<feature type="transmembrane region" description="Helical" evidence="3">
    <location>
        <begin position="129"/>
        <end position="153"/>
    </location>
</feature>
<name>A0A7K3M4I4_9ACTN</name>
<keyword evidence="3" id="KW-1133">Transmembrane helix</keyword>
<dbReference type="NCBIfam" id="TIGR00350">
    <property type="entry name" value="lytR_cpsA_psr"/>
    <property type="match status" value="1"/>
</dbReference>
<protein>
    <submittedName>
        <fullName evidence="5">LytR family transcriptional regulator</fullName>
    </submittedName>
</protein>
<evidence type="ECO:0000256" key="1">
    <source>
        <dbReference type="ARBA" id="ARBA00006068"/>
    </source>
</evidence>
<sequence>MKPMSPQDRPRRPPSGDAGSKLRPGGSGYARFLRRAVLGVLIPGVGLIAAGRRRIGYVILGGFLLGLAVVGFYMWRAGQVRLARLGADADRVNLIGYGLLGVAAVWLLIAVVSFYLLEPPRLHVAQRLLAVVIVIAVAAAVVTPMGIGSHYAFTQRDFIQSVFPDEEERHSLTIPPAATNEDPWAGEQRVNVLLLGSDGGADRDGVRADTIMVASVDTVSGDTALFSIPRNLQHTPFPEGPLRDVYPDGYRGAPEAEFWVSSIYNNIPAEFPEYFEDIDNPGAEATKLAVGEALGLNIDYYVMVNLDGFQALVNALGGVVIDVPYPIPMGTQATSWGTCTPARDWIDEGEQQHLTGGQALWFARARCGPPPVSDDYERMRRQRCLLGAIAEQTNPFTLLTRYLHLESAVRDNIKTDIGRQRLEDFAELALRVQEAEIRSLPFTNEIIQYHSPDFDLIREFVQESLEADATEPSPTEAPAEDRLPADETDHDAIVDITGDPDGDAQGVDPLHDHTNGDTDAPDDADGHDGTDEIDDSVGAQPIDEVC</sequence>
<evidence type="ECO:0000313" key="6">
    <source>
        <dbReference type="Proteomes" id="UP000460435"/>
    </source>
</evidence>
<keyword evidence="6" id="KW-1185">Reference proteome</keyword>
<comment type="caution">
    <text evidence="5">The sequence shown here is derived from an EMBL/GenBank/DDBJ whole genome shotgun (WGS) entry which is preliminary data.</text>
</comment>
<organism evidence="5 6">
    <name type="scientific">Phytoactinopolyspora mesophila</name>
    <dbReference type="NCBI Taxonomy" id="2650750"/>
    <lineage>
        <taxon>Bacteria</taxon>
        <taxon>Bacillati</taxon>
        <taxon>Actinomycetota</taxon>
        <taxon>Actinomycetes</taxon>
        <taxon>Jiangellales</taxon>
        <taxon>Jiangellaceae</taxon>
        <taxon>Phytoactinopolyspora</taxon>
    </lineage>
</organism>
<keyword evidence="3" id="KW-0812">Transmembrane</keyword>
<feature type="transmembrane region" description="Helical" evidence="3">
    <location>
        <begin position="57"/>
        <end position="75"/>
    </location>
</feature>
<accession>A0A7K3M4I4</accession>
<feature type="transmembrane region" description="Helical" evidence="3">
    <location>
        <begin position="32"/>
        <end position="50"/>
    </location>
</feature>
<feature type="domain" description="Cell envelope-related transcriptional attenuator" evidence="4">
    <location>
        <begin position="207"/>
        <end position="392"/>
    </location>
</feature>
<dbReference type="Pfam" id="PF03816">
    <property type="entry name" value="LytR_cpsA_psr"/>
    <property type="match status" value="1"/>
</dbReference>
<dbReference type="PANTHER" id="PTHR33392:SF6">
    <property type="entry name" value="POLYISOPRENYL-TEICHOIC ACID--PEPTIDOGLYCAN TEICHOIC ACID TRANSFERASE TAGU"/>
    <property type="match status" value="1"/>
</dbReference>
<dbReference type="PANTHER" id="PTHR33392">
    <property type="entry name" value="POLYISOPRENYL-TEICHOIC ACID--PEPTIDOGLYCAN TEICHOIC ACID TRANSFERASE TAGU"/>
    <property type="match status" value="1"/>
</dbReference>
<dbReference type="InterPro" id="IPR004474">
    <property type="entry name" value="LytR_CpsA_psr"/>
</dbReference>
<evidence type="ECO:0000256" key="2">
    <source>
        <dbReference type="SAM" id="MobiDB-lite"/>
    </source>
</evidence>